<dbReference type="Proteomes" id="UP000594260">
    <property type="component" value="Unplaced"/>
</dbReference>
<dbReference type="InParanoid" id="A0A7M7KQW4"/>
<evidence type="ECO:0008006" key="5">
    <source>
        <dbReference type="Google" id="ProtNLM"/>
    </source>
</evidence>
<feature type="region of interest" description="Disordered" evidence="1">
    <location>
        <begin position="195"/>
        <end position="219"/>
    </location>
</feature>
<evidence type="ECO:0000256" key="2">
    <source>
        <dbReference type="SAM" id="SignalP"/>
    </source>
</evidence>
<dbReference type="KEGG" id="vde:111254115"/>
<dbReference type="GeneID" id="111254115"/>
<evidence type="ECO:0000256" key="1">
    <source>
        <dbReference type="SAM" id="MobiDB-lite"/>
    </source>
</evidence>
<evidence type="ECO:0000313" key="3">
    <source>
        <dbReference type="EnsemblMetazoa" id="XP_022670375"/>
    </source>
</evidence>
<dbReference type="AlphaFoldDB" id="A0A7M7KQW4"/>
<dbReference type="RefSeq" id="XP_022670375.1">
    <property type="nucleotide sequence ID" value="XM_022814640.1"/>
</dbReference>
<organism evidence="3 4">
    <name type="scientific">Varroa destructor</name>
    <name type="common">Honeybee mite</name>
    <dbReference type="NCBI Taxonomy" id="109461"/>
    <lineage>
        <taxon>Eukaryota</taxon>
        <taxon>Metazoa</taxon>
        <taxon>Ecdysozoa</taxon>
        <taxon>Arthropoda</taxon>
        <taxon>Chelicerata</taxon>
        <taxon>Arachnida</taxon>
        <taxon>Acari</taxon>
        <taxon>Parasitiformes</taxon>
        <taxon>Mesostigmata</taxon>
        <taxon>Gamasina</taxon>
        <taxon>Dermanyssoidea</taxon>
        <taxon>Varroidae</taxon>
        <taxon>Varroa</taxon>
    </lineage>
</organism>
<keyword evidence="2" id="KW-0732">Signal</keyword>
<feature type="signal peptide" evidence="2">
    <location>
        <begin position="1"/>
        <end position="21"/>
    </location>
</feature>
<feature type="chain" id="PRO_5029731232" description="Secreted mucin" evidence="2">
    <location>
        <begin position="22"/>
        <end position="219"/>
    </location>
</feature>
<dbReference type="EnsemblMetazoa" id="XM_022814640">
    <property type="protein sequence ID" value="XP_022670375"/>
    <property type="gene ID" value="LOC111254115"/>
</dbReference>
<reference evidence="3" key="1">
    <citation type="submission" date="2021-01" db="UniProtKB">
        <authorList>
            <consortium name="EnsemblMetazoa"/>
        </authorList>
    </citation>
    <scope>IDENTIFICATION</scope>
</reference>
<proteinExistence type="predicted"/>
<name>A0A7M7KQW4_VARDE</name>
<evidence type="ECO:0000313" key="4">
    <source>
        <dbReference type="Proteomes" id="UP000594260"/>
    </source>
</evidence>
<sequence length="219" mass="22817">MGVFDLNKLLFFSILWLTARTADIESSLGPQSRLRAALFPLSSKSSEGTPAAAVPAMVESAITTTTTAEPTTISLMVTSPATTEYETTIKAVSCPNGQDPIIDETSCFILCPRAAVFYDSPGPKPKGMSCIIKEYLQGTNSLKAKHSGTCNGGGRCIKRDGITVTTMGASSMIASTTPVTGTTVTQALSIADLSVSTSSHPSSEDRSLMNLPPTTTAVA</sequence>
<keyword evidence="4" id="KW-1185">Reference proteome</keyword>
<accession>A0A7M7KQW4</accession>
<protein>
    <recommendedName>
        <fullName evidence="5">Secreted mucin</fullName>
    </recommendedName>
</protein>